<proteinExistence type="predicted"/>
<dbReference type="AlphaFoldDB" id="A0A6A5UJL1"/>
<sequence length="126" mass="14393">MEPKMTQIAARRRALLSHRRPLTRNSDIPGACWQRSAARAKLPKHHSSGQTRCRADLQADVFAFVRDWLRDERRGKWLLVPDNTDDASASVVRPLCRLLDVKPHLPVFFSRKDGNYAPSRSAFTSL</sequence>
<dbReference type="Proteomes" id="UP000800036">
    <property type="component" value="Unassembled WGS sequence"/>
</dbReference>
<reference evidence="1" key="1">
    <citation type="journal article" date="2020" name="Stud. Mycol.">
        <title>101 Dothideomycetes genomes: a test case for predicting lifestyles and emergence of pathogens.</title>
        <authorList>
            <person name="Haridas S."/>
            <person name="Albert R."/>
            <person name="Binder M."/>
            <person name="Bloem J."/>
            <person name="Labutti K."/>
            <person name="Salamov A."/>
            <person name="Andreopoulos B."/>
            <person name="Baker S."/>
            <person name="Barry K."/>
            <person name="Bills G."/>
            <person name="Bluhm B."/>
            <person name="Cannon C."/>
            <person name="Castanera R."/>
            <person name="Culley D."/>
            <person name="Daum C."/>
            <person name="Ezra D."/>
            <person name="Gonzalez J."/>
            <person name="Henrissat B."/>
            <person name="Kuo A."/>
            <person name="Liang C."/>
            <person name="Lipzen A."/>
            <person name="Lutzoni F."/>
            <person name="Magnuson J."/>
            <person name="Mondo S."/>
            <person name="Nolan M."/>
            <person name="Ohm R."/>
            <person name="Pangilinan J."/>
            <person name="Park H.-J."/>
            <person name="Ramirez L."/>
            <person name="Alfaro M."/>
            <person name="Sun H."/>
            <person name="Tritt A."/>
            <person name="Yoshinaga Y."/>
            <person name="Zwiers L.-H."/>
            <person name="Turgeon B."/>
            <person name="Goodwin S."/>
            <person name="Spatafora J."/>
            <person name="Crous P."/>
            <person name="Grigoriev I."/>
        </authorList>
    </citation>
    <scope>NUCLEOTIDE SEQUENCE</scope>
    <source>
        <strain evidence="1">CBS 107.79</strain>
    </source>
</reference>
<evidence type="ECO:0000313" key="2">
    <source>
        <dbReference type="Proteomes" id="UP000800036"/>
    </source>
</evidence>
<keyword evidence="2" id="KW-1185">Reference proteome</keyword>
<protein>
    <submittedName>
        <fullName evidence="1">Uncharacterized protein</fullName>
    </submittedName>
</protein>
<accession>A0A6A5UJL1</accession>
<dbReference type="EMBL" id="ML976775">
    <property type="protein sequence ID" value="KAF1964844.1"/>
    <property type="molecule type" value="Genomic_DNA"/>
</dbReference>
<dbReference type="OrthoDB" id="5986190at2759"/>
<evidence type="ECO:0000313" key="1">
    <source>
        <dbReference type="EMBL" id="KAF1964844.1"/>
    </source>
</evidence>
<organism evidence="1 2">
    <name type="scientific">Bimuria novae-zelandiae CBS 107.79</name>
    <dbReference type="NCBI Taxonomy" id="1447943"/>
    <lineage>
        <taxon>Eukaryota</taxon>
        <taxon>Fungi</taxon>
        <taxon>Dikarya</taxon>
        <taxon>Ascomycota</taxon>
        <taxon>Pezizomycotina</taxon>
        <taxon>Dothideomycetes</taxon>
        <taxon>Pleosporomycetidae</taxon>
        <taxon>Pleosporales</taxon>
        <taxon>Massarineae</taxon>
        <taxon>Didymosphaeriaceae</taxon>
        <taxon>Bimuria</taxon>
    </lineage>
</organism>
<name>A0A6A5UJL1_9PLEO</name>
<gene>
    <name evidence="1" type="ORF">BU23DRAFT_48660</name>
</gene>